<protein>
    <submittedName>
        <fullName evidence="1">Uncharacterized protein</fullName>
    </submittedName>
</protein>
<reference evidence="1 2" key="1">
    <citation type="journal article" date="2024" name="Arch. Microbiol.">
        <title>Corallococcus caeni sp. nov., a novel myxobacterium isolated from activated sludge.</title>
        <authorList>
            <person name="Tomita S."/>
            <person name="Nakai R."/>
            <person name="Kuroda K."/>
            <person name="Kurashita H."/>
            <person name="Hatamoto M."/>
            <person name="Yamaguchi T."/>
            <person name="Narihiro T."/>
        </authorList>
    </citation>
    <scope>NUCLEOTIDE SEQUENCE [LARGE SCALE GENOMIC DNA]</scope>
    <source>
        <strain evidence="1 2">NO1</strain>
    </source>
</reference>
<dbReference type="EMBL" id="BTTX01000002">
    <property type="protein sequence ID" value="GMU05839.1"/>
    <property type="molecule type" value="Genomic_DNA"/>
</dbReference>
<evidence type="ECO:0000313" key="1">
    <source>
        <dbReference type="EMBL" id="GMU05839.1"/>
    </source>
</evidence>
<accession>A0ABQ6QPC7</accession>
<dbReference type="Proteomes" id="UP001342631">
    <property type="component" value="Unassembled WGS sequence"/>
</dbReference>
<proteinExistence type="predicted"/>
<keyword evidence="2" id="KW-1185">Reference proteome</keyword>
<evidence type="ECO:0000313" key="2">
    <source>
        <dbReference type="Proteomes" id="UP001342631"/>
    </source>
</evidence>
<gene>
    <name evidence="1" type="ORF">ASNO1_20920</name>
</gene>
<organism evidence="1 2">
    <name type="scientific">Corallococcus caeni</name>
    <dbReference type="NCBI Taxonomy" id="3082388"/>
    <lineage>
        <taxon>Bacteria</taxon>
        <taxon>Pseudomonadati</taxon>
        <taxon>Myxococcota</taxon>
        <taxon>Myxococcia</taxon>
        <taxon>Myxococcales</taxon>
        <taxon>Cystobacterineae</taxon>
        <taxon>Myxococcaceae</taxon>
        <taxon>Corallococcus</taxon>
    </lineage>
</organism>
<comment type="caution">
    <text evidence="1">The sequence shown here is derived from an EMBL/GenBank/DDBJ whole genome shotgun (WGS) entry which is preliminary data.</text>
</comment>
<sequence>MEHVARLNSAVTEPCVSDGLQRLRLRSTGKLDRELVLVAEAEGPAMALRGPTRIQQDRVFGRPPRPPYMLVVATTLPPGASESDYQQAEEWTGEILQSVLDACNASGPVTCTRCQNDACGVQCTHR</sequence>
<name>A0ABQ6QPC7_9BACT</name>